<keyword evidence="2" id="KW-0614">Plasmid</keyword>
<keyword evidence="3" id="KW-1185">Reference proteome</keyword>
<dbReference type="EMBL" id="JAPWIS010000049">
    <property type="protein sequence ID" value="MCZ4590419.1"/>
    <property type="molecule type" value="Genomic_DNA"/>
</dbReference>
<gene>
    <name evidence="1" type="ORF">O4328_43560</name>
    <name evidence="2" type="ORF">Q5707_38450</name>
</gene>
<organism evidence="2 4">
    <name type="scientific">Rhodococcus opacus</name>
    <name type="common">Nocardia opaca</name>
    <dbReference type="NCBI Taxonomy" id="37919"/>
    <lineage>
        <taxon>Bacteria</taxon>
        <taxon>Bacillati</taxon>
        <taxon>Actinomycetota</taxon>
        <taxon>Actinomycetes</taxon>
        <taxon>Mycobacteriales</taxon>
        <taxon>Nocardiaceae</taxon>
        <taxon>Rhodococcus</taxon>
    </lineage>
</organism>
<dbReference type="Proteomes" id="UP001231166">
    <property type="component" value="Plasmid pRho-VOC14-C342"/>
</dbReference>
<dbReference type="AlphaFoldDB" id="A0AAX3YT57"/>
<proteinExistence type="predicted"/>
<evidence type="ECO:0000313" key="3">
    <source>
        <dbReference type="Proteomes" id="UP001066327"/>
    </source>
</evidence>
<reference evidence="2" key="2">
    <citation type="submission" date="2023-07" db="EMBL/GenBank/DDBJ databases">
        <title>Genomic analysis of Rhodococcus opacus VOC-14 with glycol ethers degradation activity.</title>
        <authorList>
            <person name="Narkevich D.A."/>
            <person name="Hlushen A.M."/>
            <person name="Akhremchuk A.E."/>
            <person name="Sikolenko M.A."/>
            <person name="Valentovich L.N."/>
        </authorList>
    </citation>
    <scope>NUCLEOTIDE SEQUENCE</scope>
    <source>
        <strain evidence="2">VOC-14</strain>
        <plasmid evidence="2">pRho-VOC14-C342</plasmid>
    </source>
</reference>
<sequence length="67" mass="7319">MTYPSIIDQQPPLYLRDVTQGEVFHFGQRCAPSAADDRPLPVTRCGYVNDVVTARIHASTEVASVSA</sequence>
<reference evidence="1" key="1">
    <citation type="submission" date="2022-12" db="EMBL/GenBank/DDBJ databases">
        <authorList>
            <person name="Krivoruchko A.V."/>
            <person name="Elkin A."/>
        </authorList>
    </citation>
    <scope>NUCLEOTIDE SEQUENCE</scope>
    <source>
        <strain evidence="1">IEGM 249</strain>
    </source>
</reference>
<dbReference type="RefSeq" id="WP_269593024.1">
    <property type="nucleotide sequence ID" value="NZ_CP130954.1"/>
</dbReference>
<accession>A0AAX3YT57</accession>
<geneLocation type="plasmid" evidence="2 4">
    <name>pRho-VOC14-C342</name>
</geneLocation>
<evidence type="ECO:0000313" key="2">
    <source>
        <dbReference type="EMBL" id="WLF51249.1"/>
    </source>
</evidence>
<evidence type="ECO:0000313" key="4">
    <source>
        <dbReference type="Proteomes" id="UP001231166"/>
    </source>
</evidence>
<dbReference type="Proteomes" id="UP001066327">
    <property type="component" value="Unassembled WGS sequence"/>
</dbReference>
<evidence type="ECO:0000313" key="1">
    <source>
        <dbReference type="EMBL" id="MCZ4590419.1"/>
    </source>
</evidence>
<name>A0AAX3YT57_RHOOP</name>
<protein>
    <submittedName>
        <fullName evidence="2">Uncharacterized protein</fullName>
    </submittedName>
</protein>
<dbReference type="EMBL" id="CP130954">
    <property type="protein sequence ID" value="WLF51249.1"/>
    <property type="molecule type" value="Genomic_DNA"/>
</dbReference>